<reference evidence="1" key="1">
    <citation type="submission" date="2021-05" db="EMBL/GenBank/DDBJ databases">
        <authorList>
            <person name="Scholz U."/>
            <person name="Mascher M."/>
            <person name="Fiebig A."/>
        </authorList>
    </citation>
    <scope>NUCLEOTIDE SEQUENCE [LARGE SCALE GENOMIC DNA]</scope>
</reference>
<name>A0ACD5T7V4_AVESA</name>
<dbReference type="Proteomes" id="UP001732700">
    <property type="component" value="Chromosome 1A"/>
</dbReference>
<evidence type="ECO:0000313" key="2">
    <source>
        <dbReference type="Proteomes" id="UP001732700"/>
    </source>
</evidence>
<proteinExistence type="predicted"/>
<evidence type="ECO:0000313" key="1">
    <source>
        <dbReference type="EnsemblPlants" id="AVESA.00010b.r2.1AG0007080.1.CDS.1"/>
    </source>
</evidence>
<sequence>MARLPTTTAAFFFIAAAAALFVAAAGTSVSAPHQDGGDNTAEYIFAQGRKVAAGTSVGVLQAQKSGANTNEYTFARKLAAATAGAGAGAAGTGGGAASVTQACDKLEGNKKVCYTISKLPGVTNPRTLLETAIRVGLSRAKGLKATFDAAKLAAKMGNPMASILGSCDKNYDDLVSALEEASRAVEKGKSGSDLVTKMSAASTYATDCDNWYQERNLVSPYEAVQRHAAQAVSVALGVAATSKNL</sequence>
<dbReference type="EnsemblPlants" id="AVESA.00010b.r2.1AG0007080.1">
    <property type="protein sequence ID" value="AVESA.00010b.r2.1AG0007080.1.CDS.1"/>
    <property type="gene ID" value="AVESA.00010b.r2.1AG0007080"/>
</dbReference>
<reference evidence="1" key="2">
    <citation type="submission" date="2025-09" db="UniProtKB">
        <authorList>
            <consortium name="EnsemblPlants"/>
        </authorList>
    </citation>
    <scope>IDENTIFICATION</scope>
</reference>
<accession>A0ACD5T7V4</accession>
<protein>
    <submittedName>
        <fullName evidence="1">Uncharacterized protein</fullName>
    </submittedName>
</protein>
<keyword evidence="2" id="KW-1185">Reference proteome</keyword>
<organism evidence="1 2">
    <name type="scientific">Avena sativa</name>
    <name type="common">Oat</name>
    <dbReference type="NCBI Taxonomy" id="4498"/>
    <lineage>
        <taxon>Eukaryota</taxon>
        <taxon>Viridiplantae</taxon>
        <taxon>Streptophyta</taxon>
        <taxon>Embryophyta</taxon>
        <taxon>Tracheophyta</taxon>
        <taxon>Spermatophyta</taxon>
        <taxon>Magnoliopsida</taxon>
        <taxon>Liliopsida</taxon>
        <taxon>Poales</taxon>
        <taxon>Poaceae</taxon>
        <taxon>BOP clade</taxon>
        <taxon>Pooideae</taxon>
        <taxon>Poodae</taxon>
        <taxon>Poeae</taxon>
        <taxon>Poeae Chloroplast Group 1 (Aveneae type)</taxon>
        <taxon>Aveninae</taxon>
        <taxon>Avena</taxon>
    </lineage>
</organism>